<dbReference type="EMBL" id="CH445340">
    <property type="protein sequence ID" value="EAT82423.1"/>
    <property type="molecule type" value="Genomic_DNA"/>
</dbReference>
<accession>Q0UDS6</accession>
<proteinExistence type="predicted"/>
<evidence type="ECO:0000313" key="2">
    <source>
        <dbReference type="Proteomes" id="UP000001055"/>
    </source>
</evidence>
<gene>
    <name evidence="1" type="ORF">SNOG_10088</name>
</gene>
<protein>
    <submittedName>
        <fullName evidence="1">Uncharacterized protein</fullName>
    </submittedName>
</protein>
<sequence length="144" mass="16793">MFLFYSSRHIAYPHVIGTLAIFDVNSRRFAEDKLEVVTCNEDEVEEHNIKQRQPNTYYRVIQRWLSNCDAEHLSCSPQPQGSLKRFWVIDVYERNVKLAPQNCDYIALSYCIDQDDPSDMATQVQQVQPLSPVLERIKPMVSLV</sequence>
<dbReference type="GeneID" id="5977276"/>
<dbReference type="AlphaFoldDB" id="Q0UDS6"/>
<dbReference type="InParanoid" id="Q0UDS6"/>
<dbReference type="Proteomes" id="UP000001055">
    <property type="component" value="Unassembled WGS sequence"/>
</dbReference>
<name>Q0UDS6_PHANO</name>
<reference evidence="2" key="1">
    <citation type="journal article" date="2007" name="Plant Cell">
        <title>Dothideomycete-plant interactions illuminated by genome sequencing and EST analysis of the wheat pathogen Stagonospora nodorum.</title>
        <authorList>
            <person name="Hane J.K."/>
            <person name="Lowe R.G."/>
            <person name="Solomon P.S."/>
            <person name="Tan K.C."/>
            <person name="Schoch C.L."/>
            <person name="Spatafora J.W."/>
            <person name="Crous P.W."/>
            <person name="Kodira C."/>
            <person name="Birren B.W."/>
            <person name="Galagan J.E."/>
            <person name="Torriani S.F."/>
            <person name="McDonald B.A."/>
            <person name="Oliver R.P."/>
        </authorList>
    </citation>
    <scope>NUCLEOTIDE SEQUENCE [LARGE SCALE GENOMIC DNA]</scope>
    <source>
        <strain evidence="2">SN15 / ATCC MYA-4574 / FGSC 10173</strain>
    </source>
</reference>
<evidence type="ECO:0000313" key="1">
    <source>
        <dbReference type="EMBL" id="EAT82423.1"/>
    </source>
</evidence>
<dbReference type="KEGG" id="pno:SNOG_10088"/>
<dbReference type="RefSeq" id="XP_001800370.1">
    <property type="nucleotide sequence ID" value="XM_001800318.1"/>
</dbReference>
<organism evidence="1 2">
    <name type="scientific">Phaeosphaeria nodorum (strain SN15 / ATCC MYA-4574 / FGSC 10173)</name>
    <name type="common">Glume blotch fungus</name>
    <name type="synonym">Parastagonospora nodorum</name>
    <dbReference type="NCBI Taxonomy" id="321614"/>
    <lineage>
        <taxon>Eukaryota</taxon>
        <taxon>Fungi</taxon>
        <taxon>Dikarya</taxon>
        <taxon>Ascomycota</taxon>
        <taxon>Pezizomycotina</taxon>
        <taxon>Dothideomycetes</taxon>
        <taxon>Pleosporomycetidae</taxon>
        <taxon>Pleosporales</taxon>
        <taxon>Pleosporineae</taxon>
        <taxon>Phaeosphaeriaceae</taxon>
        <taxon>Parastagonospora</taxon>
    </lineage>
</organism>